<comment type="caution">
    <text evidence="1">The sequence shown here is derived from an EMBL/GenBank/DDBJ whole genome shotgun (WGS) entry which is preliminary data.</text>
</comment>
<dbReference type="Proteomes" id="UP001208935">
    <property type="component" value="Unassembled WGS sequence"/>
</dbReference>
<protein>
    <submittedName>
        <fullName evidence="1">Uncharacterized protein</fullName>
    </submittedName>
</protein>
<reference evidence="2" key="1">
    <citation type="submission" date="2023-07" db="EMBL/GenBank/DDBJ databases">
        <title>Verminephrobacter genomes.</title>
        <authorList>
            <person name="Lund M.B."/>
        </authorList>
    </citation>
    <scope>NUCLEOTIDE SEQUENCE [LARGE SCALE GENOMIC DNA]</scope>
    <source>
        <strain evidence="2">AtM5-05</strain>
    </source>
</reference>
<proteinExistence type="predicted"/>
<keyword evidence="2" id="KW-1185">Reference proteome</keyword>
<name>A0ABT3KR81_9BURK</name>
<accession>A0ABT3KR81</accession>
<sequence length="71" mass="8211">MDETRLTTIAQIEQFLLASAVVHFTPSQDDEERYVHISRVLKRFDYSCAPARPTKPVCLRRLITGWATTKM</sequence>
<evidence type="ECO:0000313" key="2">
    <source>
        <dbReference type="Proteomes" id="UP001208935"/>
    </source>
</evidence>
<gene>
    <name evidence="1" type="ORF">D5039_06515</name>
</gene>
<organism evidence="1 2">
    <name type="scientific">Verminephrobacter aporrectodeae subsp. tuberculatae</name>
    <dbReference type="NCBI Taxonomy" id="1110392"/>
    <lineage>
        <taxon>Bacteria</taxon>
        <taxon>Pseudomonadati</taxon>
        <taxon>Pseudomonadota</taxon>
        <taxon>Betaproteobacteria</taxon>
        <taxon>Burkholderiales</taxon>
        <taxon>Comamonadaceae</taxon>
        <taxon>Verminephrobacter</taxon>
    </lineage>
</organism>
<dbReference type="EMBL" id="QZCW01000001">
    <property type="protein sequence ID" value="MCW5320832.1"/>
    <property type="molecule type" value="Genomic_DNA"/>
</dbReference>
<evidence type="ECO:0000313" key="1">
    <source>
        <dbReference type="EMBL" id="MCW5320832.1"/>
    </source>
</evidence>